<keyword evidence="7 16" id="KW-1133">Transmembrane helix</keyword>
<keyword evidence="6" id="KW-0653">Protein transport</keyword>
<feature type="compositionally biased region" description="Low complexity" evidence="15">
    <location>
        <begin position="58"/>
        <end position="70"/>
    </location>
</feature>
<keyword evidence="9 14" id="KW-0472">Membrane</keyword>
<dbReference type="InterPro" id="IPR002056">
    <property type="entry name" value="MAS20"/>
</dbReference>
<dbReference type="GO" id="GO:0016031">
    <property type="term" value="P:tRNA import into mitochondrion"/>
    <property type="evidence" value="ECO:0007669"/>
    <property type="project" value="TreeGrafter"/>
</dbReference>
<dbReference type="GO" id="GO:0030943">
    <property type="term" value="F:mitochondrion targeting sequence binding"/>
    <property type="evidence" value="ECO:0007669"/>
    <property type="project" value="TreeGrafter"/>
</dbReference>
<evidence type="ECO:0000256" key="8">
    <source>
        <dbReference type="ARBA" id="ARBA00023128"/>
    </source>
</evidence>
<dbReference type="SUPFAM" id="SSF47157">
    <property type="entry name" value="Mitochondrial import receptor subunit Tom20"/>
    <property type="match status" value="1"/>
</dbReference>
<evidence type="ECO:0000313" key="17">
    <source>
        <dbReference type="EMBL" id="SPQ20104.1"/>
    </source>
</evidence>
<evidence type="ECO:0000256" key="6">
    <source>
        <dbReference type="ARBA" id="ARBA00022927"/>
    </source>
</evidence>
<dbReference type="EMBL" id="OUUZ01000003">
    <property type="protein sequence ID" value="SPQ20104.1"/>
    <property type="molecule type" value="Genomic_DNA"/>
</dbReference>
<dbReference type="PANTHER" id="PTHR12430">
    <property type="entry name" value="MITOCHONDRIAL IMPORT RECEPTOR SUBUNIT TOM20"/>
    <property type="match status" value="1"/>
</dbReference>
<organism evidence="17 18">
    <name type="scientific">Thermothielavioides terrestris</name>
    <dbReference type="NCBI Taxonomy" id="2587410"/>
    <lineage>
        <taxon>Eukaryota</taxon>
        <taxon>Fungi</taxon>
        <taxon>Dikarya</taxon>
        <taxon>Ascomycota</taxon>
        <taxon>Pezizomycotina</taxon>
        <taxon>Sordariomycetes</taxon>
        <taxon>Sordariomycetidae</taxon>
        <taxon>Sordariales</taxon>
        <taxon>Chaetomiaceae</taxon>
        <taxon>Thermothielavioides</taxon>
    </lineage>
</organism>
<dbReference type="GO" id="GO:0006886">
    <property type="term" value="P:intracellular protein transport"/>
    <property type="evidence" value="ECO:0007669"/>
    <property type="project" value="InterPro"/>
</dbReference>
<dbReference type="PANTHER" id="PTHR12430:SF0">
    <property type="entry name" value="TRANSLOCASE OF OUTER MITOCHONDRIAL MEMBRANE 20"/>
    <property type="match status" value="1"/>
</dbReference>
<keyword evidence="8 14" id="KW-0496">Mitochondrion</keyword>
<dbReference type="GO" id="GO:0030150">
    <property type="term" value="P:protein import into mitochondrial matrix"/>
    <property type="evidence" value="ECO:0007669"/>
    <property type="project" value="TreeGrafter"/>
</dbReference>
<evidence type="ECO:0000256" key="13">
    <source>
        <dbReference type="ARBA" id="ARBA00080405"/>
    </source>
</evidence>
<evidence type="ECO:0000256" key="4">
    <source>
        <dbReference type="ARBA" id="ARBA00022692"/>
    </source>
</evidence>
<evidence type="ECO:0000256" key="1">
    <source>
        <dbReference type="ARBA" id="ARBA00004572"/>
    </source>
</evidence>
<gene>
    <name evidence="17" type="ORF">TT172_LOCUS2523</name>
</gene>
<dbReference type="InterPro" id="IPR023392">
    <property type="entry name" value="Tom20_dom_sf"/>
</dbReference>
<evidence type="ECO:0000256" key="14">
    <source>
        <dbReference type="PIRNR" id="PIRNR037707"/>
    </source>
</evidence>
<dbReference type="GO" id="GO:0005742">
    <property type="term" value="C:mitochondrial outer membrane translocase complex"/>
    <property type="evidence" value="ECO:0007669"/>
    <property type="project" value="UniProtKB-UniRule"/>
</dbReference>
<evidence type="ECO:0000256" key="11">
    <source>
        <dbReference type="ARBA" id="ARBA00068548"/>
    </source>
</evidence>
<accession>A0A446BC93</accession>
<evidence type="ECO:0000256" key="5">
    <source>
        <dbReference type="ARBA" id="ARBA00022787"/>
    </source>
</evidence>
<dbReference type="NCBIfam" id="TIGR00985">
    <property type="entry name" value="3a0801s04tom"/>
    <property type="match status" value="1"/>
</dbReference>
<evidence type="ECO:0000256" key="9">
    <source>
        <dbReference type="ARBA" id="ARBA00023136"/>
    </source>
</evidence>
<dbReference type="GO" id="GO:0006605">
    <property type="term" value="P:protein targeting"/>
    <property type="evidence" value="ECO:0007669"/>
    <property type="project" value="InterPro"/>
</dbReference>
<evidence type="ECO:0000256" key="2">
    <source>
        <dbReference type="ARBA" id="ARBA00005792"/>
    </source>
</evidence>
<dbReference type="AlphaFoldDB" id="A0A446BC93"/>
<dbReference type="Gene3D" id="1.20.960.10">
    <property type="entry name" value="Mitochondrial outer membrane translocase complex, subunit Tom20 domain"/>
    <property type="match status" value="1"/>
</dbReference>
<reference evidence="17 18" key="1">
    <citation type="submission" date="2018-04" db="EMBL/GenBank/DDBJ databases">
        <authorList>
            <person name="Huttner S."/>
            <person name="Dainat J."/>
        </authorList>
    </citation>
    <scope>NUCLEOTIDE SEQUENCE [LARGE SCALE GENOMIC DNA]</scope>
</reference>
<dbReference type="GO" id="GO:0008320">
    <property type="term" value="F:protein transmembrane transporter activity"/>
    <property type="evidence" value="ECO:0007669"/>
    <property type="project" value="TreeGrafter"/>
</dbReference>
<keyword evidence="4 16" id="KW-0812">Transmembrane</keyword>
<protein>
    <recommendedName>
        <fullName evidence="11">Mitochondrial import receptor subunit TOM20</fullName>
    </recommendedName>
    <alternativeName>
        <fullName evidence="10">Mitochondrial 20 kDa outer membrane protein</fullName>
    </alternativeName>
    <alternativeName>
        <fullName evidence="12">Mitochondrial import receptor subunit tom20</fullName>
    </alternativeName>
    <alternativeName>
        <fullName evidence="13">Translocase of outer membrane 20 kDa subunit</fullName>
    </alternativeName>
</protein>
<dbReference type="Proteomes" id="UP000289323">
    <property type="component" value="Unassembled WGS sequence"/>
</dbReference>
<evidence type="ECO:0000313" key="18">
    <source>
        <dbReference type="Proteomes" id="UP000289323"/>
    </source>
</evidence>
<evidence type="ECO:0000256" key="10">
    <source>
        <dbReference type="ARBA" id="ARBA00042705"/>
    </source>
</evidence>
<evidence type="ECO:0000256" key="3">
    <source>
        <dbReference type="ARBA" id="ARBA00022448"/>
    </source>
</evidence>
<proteinExistence type="inferred from homology"/>
<keyword evidence="5 14" id="KW-1000">Mitochondrion outer membrane</keyword>
<dbReference type="PIRSF" id="PIRSF037707">
    <property type="entry name" value="MAS20_rcpt"/>
    <property type="match status" value="1"/>
</dbReference>
<comment type="subcellular location">
    <subcellularLocation>
        <location evidence="1">Mitochondrion outer membrane</location>
        <topology evidence="1">Single-pass membrane protein</topology>
    </subcellularLocation>
</comment>
<dbReference type="Pfam" id="PF02064">
    <property type="entry name" value="MAS20"/>
    <property type="match status" value="1"/>
</dbReference>
<dbReference type="PRINTS" id="PR00351">
    <property type="entry name" value="OM20RECEPTOR"/>
</dbReference>
<evidence type="ECO:0000256" key="15">
    <source>
        <dbReference type="SAM" id="MobiDB-lite"/>
    </source>
</evidence>
<evidence type="ECO:0000256" key="12">
    <source>
        <dbReference type="ARBA" id="ARBA00073975"/>
    </source>
</evidence>
<evidence type="ECO:0000256" key="16">
    <source>
        <dbReference type="SAM" id="Phobius"/>
    </source>
</evidence>
<feature type="region of interest" description="Disordered" evidence="15">
    <location>
        <begin position="43"/>
        <end position="70"/>
    </location>
</feature>
<feature type="transmembrane region" description="Helical" evidence="16">
    <location>
        <begin position="6"/>
        <end position="30"/>
    </location>
</feature>
<keyword evidence="3" id="KW-0813">Transport</keyword>
<comment type="similarity">
    <text evidence="2 14">Belongs to the Tom20 family.</text>
</comment>
<evidence type="ECO:0000256" key="7">
    <source>
        <dbReference type="ARBA" id="ARBA00022989"/>
    </source>
</evidence>
<sequence length="181" mass="19786">MSTSQTTVIATATVAAVAAGVLAYAVYFDYRRRHSPEFRRQLRRNARRQARAEKDQAEANAKAQKQAIKQAVDDAKEEGFPTSTEEKEAYFLEQVQAGEMSSGDPFEAALAFYKALKVYPTPGDLINIYDKTVPKPVLDILAEMIAYDGSLRLGTSYTGRGGVDVAELMREMGAVPGVGLD</sequence>
<dbReference type="FunFam" id="1.20.960.10:FF:000002">
    <property type="entry name" value="Mitochondrial import receptor subunit TOM20"/>
    <property type="match status" value="1"/>
</dbReference>
<name>A0A446BC93_9PEZI</name>